<dbReference type="GO" id="GO:0016757">
    <property type="term" value="F:glycosyltransferase activity"/>
    <property type="evidence" value="ECO:0007669"/>
    <property type="project" value="UniProtKB-KW"/>
</dbReference>
<evidence type="ECO:0000259" key="8">
    <source>
        <dbReference type="PROSITE" id="PS52018"/>
    </source>
</evidence>
<keyword evidence="10" id="KW-1185">Reference proteome</keyword>
<protein>
    <submittedName>
        <fullName evidence="9">Uncharacterized protein DUF4433</fullName>
    </submittedName>
</protein>
<dbReference type="EMBL" id="QNSF01000036">
    <property type="protein sequence ID" value="RBP85978.1"/>
    <property type="molecule type" value="Genomic_DNA"/>
</dbReference>
<comment type="caution">
    <text evidence="6">Lacks conserved residue(s) required for the propagation of feature annotation.</text>
</comment>
<keyword evidence="2" id="KW-0328">Glycosyltransferase</keyword>
<name>A0A366JJG7_CYTFI</name>
<evidence type="ECO:0000256" key="1">
    <source>
        <dbReference type="ARBA" id="ARBA00022649"/>
    </source>
</evidence>
<proteinExistence type="inferred from homology"/>
<dbReference type="Proteomes" id="UP000252731">
    <property type="component" value="Unassembled WGS sequence"/>
</dbReference>
<keyword evidence="4" id="KW-0548">Nucleotidyltransferase</keyword>
<evidence type="ECO:0000256" key="6">
    <source>
        <dbReference type="PROSITE-ProRule" id="PRU01362"/>
    </source>
</evidence>
<reference evidence="9 10" key="1">
    <citation type="submission" date="2018-06" db="EMBL/GenBank/DDBJ databases">
        <title>Freshwater and sediment microbial communities from various areas in North America, analyzing microbe dynamics in response to fracking.</title>
        <authorList>
            <person name="Lamendella R."/>
        </authorList>
    </citation>
    <scope>NUCLEOTIDE SEQUENCE [LARGE SCALE GENOMIC DNA]</scope>
    <source>
        <strain evidence="9 10">14_TX</strain>
    </source>
</reference>
<dbReference type="AlphaFoldDB" id="A0A366JJG7"/>
<comment type="similarity">
    <text evidence="6">Belongs to the DarT ADP-ribosyltransferase family.</text>
</comment>
<evidence type="ECO:0000256" key="4">
    <source>
        <dbReference type="ARBA" id="ARBA00022695"/>
    </source>
</evidence>
<evidence type="ECO:0000256" key="3">
    <source>
        <dbReference type="ARBA" id="ARBA00022679"/>
    </source>
</evidence>
<keyword evidence="5 6" id="KW-0238">DNA-binding</keyword>
<keyword evidence="7" id="KW-1133">Transmembrane helix</keyword>
<evidence type="ECO:0000256" key="5">
    <source>
        <dbReference type="ARBA" id="ARBA00023125"/>
    </source>
</evidence>
<evidence type="ECO:0000256" key="2">
    <source>
        <dbReference type="ARBA" id="ARBA00022676"/>
    </source>
</evidence>
<sequence>MLYSITKGNVDGYADGQKPIIYLVSKPVIIKKKSLPFCFTDGHGIMAFTDYFNDLKDLDKVDWDIMKATYWMDTEQDNDRRRRRMAEFLVYNFVPFECFIGIGVYNDDYKEKVELLLKEFSLDIPVKLKSNWYY</sequence>
<keyword evidence="1 6" id="KW-1277">Toxin-antitoxin system</keyword>
<accession>A0A366JJG7</accession>
<gene>
    <name evidence="9" type="ORF">DFO70_13610</name>
</gene>
<dbReference type="GO" id="GO:0003677">
    <property type="term" value="F:DNA binding"/>
    <property type="evidence" value="ECO:0007669"/>
    <property type="project" value="UniProtKB-UniRule"/>
</dbReference>
<evidence type="ECO:0000313" key="9">
    <source>
        <dbReference type="EMBL" id="RBP85978.1"/>
    </source>
</evidence>
<dbReference type="Pfam" id="PF14487">
    <property type="entry name" value="DarT"/>
    <property type="match status" value="1"/>
</dbReference>
<dbReference type="PROSITE" id="PS52018">
    <property type="entry name" value="DART"/>
    <property type="match status" value="1"/>
</dbReference>
<evidence type="ECO:0000313" key="10">
    <source>
        <dbReference type="Proteomes" id="UP000252731"/>
    </source>
</evidence>
<keyword evidence="3" id="KW-0808">Transferase</keyword>
<feature type="transmembrane region" description="Helical" evidence="7">
    <location>
        <begin position="88"/>
        <end position="105"/>
    </location>
</feature>
<dbReference type="GO" id="GO:0016779">
    <property type="term" value="F:nucleotidyltransferase activity"/>
    <property type="evidence" value="ECO:0007669"/>
    <property type="project" value="UniProtKB-KW"/>
</dbReference>
<comment type="caution">
    <text evidence="9">The sequence shown here is derived from an EMBL/GenBank/DDBJ whole genome shotgun (WGS) entry which is preliminary data.</text>
</comment>
<evidence type="ECO:0000256" key="7">
    <source>
        <dbReference type="SAM" id="Phobius"/>
    </source>
</evidence>
<keyword evidence="7" id="KW-0472">Membrane</keyword>
<feature type="domain" description="DarT" evidence="8">
    <location>
        <begin position="1"/>
        <end position="134"/>
    </location>
</feature>
<organism evidence="9 10">
    <name type="scientific">Cytobacillus firmus</name>
    <name type="common">Bacillus firmus</name>
    <dbReference type="NCBI Taxonomy" id="1399"/>
    <lineage>
        <taxon>Bacteria</taxon>
        <taxon>Bacillati</taxon>
        <taxon>Bacillota</taxon>
        <taxon>Bacilli</taxon>
        <taxon>Bacillales</taxon>
        <taxon>Bacillaceae</taxon>
        <taxon>Cytobacillus</taxon>
    </lineage>
</organism>
<dbReference type="InterPro" id="IPR029494">
    <property type="entry name" value="DarT"/>
</dbReference>
<keyword evidence="7" id="KW-0812">Transmembrane</keyword>